<feature type="region of interest" description="Disordered" evidence="13">
    <location>
        <begin position="473"/>
        <end position="494"/>
    </location>
</feature>
<dbReference type="AlphaFoldDB" id="A0A4Y7NNG6"/>
<comment type="function">
    <text evidence="12">Plays an important role in the functional organization of mitotic chromosomes. Exhibits low basal ATPase activity, and unable to polymerize.</text>
</comment>
<keyword evidence="8" id="KW-0804">Transcription</keyword>
<keyword evidence="10" id="KW-0234">DNA repair</keyword>
<dbReference type="GO" id="GO:0005634">
    <property type="term" value="C:nucleus"/>
    <property type="evidence" value="ECO:0007669"/>
    <property type="project" value="UniProtKB-SubCell"/>
</dbReference>
<dbReference type="Gene3D" id="3.30.420.40">
    <property type="match status" value="3"/>
</dbReference>
<keyword evidence="7" id="KW-0805">Transcription regulation</keyword>
<gene>
    <name evidence="14" type="primary">EOG090X02LT</name>
</gene>
<dbReference type="InterPro" id="IPR043129">
    <property type="entry name" value="ATPase_NBD"/>
</dbReference>
<evidence type="ECO:0000256" key="9">
    <source>
        <dbReference type="ARBA" id="ARBA00023172"/>
    </source>
</evidence>
<feature type="compositionally biased region" description="Polar residues" evidence="13">
    <location>
        <begin position="474"/>
        <end position="492"/>
    </location>
</feature>
<evidence type="ECO:0000256" key="7">
    <source>
        <dbReference type="ARBA" id="ARBA00023015"/>
    </source>
</evidence>
<dbReference type="GO" id="GO:0006310">
    <property type="term" value="P:DNA recombination"/>
    <property type="evidence" value="ECO:0007669"/>
    <property type="project" value="UniProtKB-KW"/>
</dbReference>
<dbReference type="EMBL" id="LR024505">
    <property type="protein sequence ID" value="SVE94124.1"/>
    <property type="molecule type" value="mRNA"/>
</dbReference>
<dbReference type="Pfam" id="PF00022">
    <property type="entry name" value="Actin"/>
    <property type="match status" value="2"/>
</dbReference>
<keyword evidence="4" id="KW-0547">Nucleotide-binding</keyword>
<evidence type="ECO:0000256" key="2">
    <source>
        <dbReference type="ARBA" id="ARBA00007720"/>
    </source>
</evidence>
<dbReference type="Gene3D" id="3.90.640.10">
    <property type="entry name" value="Actin, Chain A, domain 4"/>
    <property type="match status" value="1"/>
</dbReference>
<dbReference type="SMART" id="SM00268">
    <property type="entry name" value="ACTIN"/>
    <property type="match status" value="1"/>
</dbReference>
<dbReference type="CDD" id="cd10206">
    <property type="entry name" value="ASKHA_NBD_Arp8-like"/>
    <property type="match status" value="1"/>
</dbReference>
<comment type="similarity">
    <text evidence="2">Belongs to the actin family. ARP8 subfamily.</text>
</comment>
<evidence type="ECO:0000256" key="12">
    <source>
        <dbReference type="ARBA" id="ARBA00025560"/>
    </source>
</evidence>
<accession>A0A4Y7NNG6</accession>
<evidence type="ECO:0000256" key="13">
    <source>
        <dbReference type="SAM" id="MobiDB-lite"/>
    </source>
</evidence>
<dbReference type="PANTHER" id="PTHR11937">
    <property type="entry name" value="ACTIN"/>
    <property type="match status" value="1"/>
</dbReference>
<dbReference type="FunFam" id="3.30.420.40:FF:000121">
    <property type="entry name" value="Actin-related protein 8"/>
    <property type="match status" value="1"/>
</dbReference>
<name>A0A4Y7NNG6_9CRUS</name>
<evidence type="ECO:0000313" key="14">
    <source>
        <dbReference type="EMBL" id="SVE94124.1"/>
    </source>
</evidence>
<evidence type="ECO:0000256" key="6">
    <source>
        <dbReference type="ARBA" id="ARBA00022840"/>
    </source>
</evidence>
<evidence type="ECO:0000256" key="10">
    <source>
        <dbReference type="ARBA" id="ARBA00023204"/>
    </source>
</evidence>
<evidence type="ECO:0000256" key="4">
    <source>
        <dbReference type="ARBA" id="ARBA00022741"/>
    </source>
</evidence>
<protein>
    <recommendedName>
        <fullName evidence="3">Actin-related protein 8</fullName>
    </recommendedName>
</protein>
<evidence type="ECO:0000256" key="8">
    <source>
        <dbReference type="ARBA" id="ARBA00023163"/>
    </source>
</evidence>
<keyword evidence="6" id="KW-0067">ATP-binding</keyword>
<keyword evidence="9" id="KW-0233">DNA recombination</keyword>
<dbReference type="SUPFAM" id="SSF53067">
    <property type="entry name" value="Actin-like ATPase domain"/>
    <property type="match status" value="2"/>
</dbReference>
<comment type="subcellular location">
    <subcellularLocation>
        <location evidence="1">Nucleus</location>
    </subcellularLocation>
</comment>
<evidence type="ECO:0000256" key="1">
    <source>
        <dbReference type="ARBA" id="ARBA00004123"/>
    </source>
</evidence>
<keyword evidence="11" id="KW-0539">Nucleus</keyword>
<sequence>MLTTLSECIHLYPPLYNEKISKIFIKKDSLYFLVEIAWSTKRLKHVDGVANLFSNLPVVCFKKKNMNTSVTQDQPQSEPIQAQACIIIHPGSKHLRIGRASDVNPHTILHAIARPRKPEGPLHRDPLLIPTVSLSKETSVQIEENYQAMRGTLQSCLRSDGTPRPATSSHQVAIANKQFTPIQGSVSNLQLVTKSDVKDYIIGDQVLYAHPAEHFNVHFPFRHGDLNIHPGVGGSLSSVLADLETIWGHCIVNLLEIPRSELKHYKAVLVIPDIYNRLYLKELVGLLVNQLGFGGCFLLQDHVAATFGAGLGAACVVDLGDQKTSVSCVEDALSQRATRIRMDYGGADVTQSFYYLLQRAGFPYKECQPQHPLDGALLSRLKEGYCHLNLDLCGLRDVNFVVERPGIPTLRYHIKIGDELLLAPLGLFNTEVFALAGLDKRGQGQANATGDPEDPHDANYLRETSRRAHKEALENQSASAASMDTAENSATAAAQGEDDLVVDSLAADAAPDDQPQQQLLYSLDQAILHSIERCSSDEMKRRMYSCILLVGGGAKFEGLSTWLHNRLLLQIPFQFRPEQTEIIVGPKEMDPSMVAWKGAAIMSCLESAQELWIRPAEWKKIGVRLLRERALFYW</sequence>
<dbReference type="GO" id="GO:0005524">
    <property type="term" value="F:ATP binding"/>
    <property type="evidence" value="ECO:0007669"/>
    <property type="project" value="UniProtKB-KW"/>
</dbReference>
<proteinExistence type="evidence at transcript level"/>
<reference evidence="14" key="1">
    <citation type="submission" date="2018-08" db="EMBL/GenBank/DDBJ databases">
        <authorList>
            <person name="Cornetti L."/>
        </authorList>
    </citation>
    <scope>NUCLEOTIDE SEQUENCE</scope>
    <source>
        <strain evidence="14">OM-SAIQ-clone2</strain>
    </source>
</reference>
<evidence type="ECO:0000256" key="11">
    <source>
        <dbReference type="ARBA" id="ARBA00023242"/>
    </source>
</evidence>
<evidence type="ECO:0000256" key="3">
    <source>
        <dbReference type="ARBA" id="ARBA00021608"/>
    </source>
</evidence>
<dbReference type="GO" id="GO:0006281">
    <property type="term" value="P:DNA repair"/>
    <property type="evidence" value="ECO:0007669"/>
    <property type="project" value="UniProtKB-KW"/>
</dbReference>
<evidence type="ECO:0000256" key="5">
    <source>
        <dbReference type="ARBA" id="ARBA00022763"/>
    </source>
</evidence>
<organism evidence="14">
    <name type="scientific">Simocephalus serrulatus</name>
    <dbReference type="NCBI Taxonomy" id="117539"/>
    <lineage>
        <taxon>Eukaryota</taxon>
        <taxon>Metazoa</taxon>
        <taxon>Ecdysozoa</taxon>
        <taxon>Arthropoda</taxon>
        <taxon>Crustacea</taxon>
        <taxon>Branchiopoda</taxon>
        <taxon>Diplostraca</taxon>
        <taxon>Cladocera</taxon>
        <taxon>Anomopoda</taxon>
        <taxon>Daphniidae</taxon>
        <taxon>Simocephalus</taxon>
    </lineage>
</organism>
<dbReference type="InterPro" id="IPR004000">
    <property type="entry name" value="Actin"/>
</dbReference>
<keyword evidence="5" id="KW-0227">DNA damage</keyword>